<evidence type="ECO:0000313" key="4">
    <source>
        <dbReference type="Proteomes" id="UP001515943"/>
    </source>
</evidence>
<reference evidence="3 4" key="1">
    <citation type="submission" date="2019-08" db="EMBL/GenBank/DDBJ databases">
        <title>Lentzea from Indian Himalayas.</title>
        <authorList>
            <person name="Mandal S."/>
            <person name="Mallick Gupta A."/>
            <person name="Maiti P.K."/>
            <person name="Sarkar J."/>
            <person name="Mandal S."/>
        </authorList>
    </citation>
    <scope>NUCLEOTIDE SEQUENCE [LARGE SCALE GENOMIC DNA]</scope>
    <source>
        <strain evidence="3 4">PSKA42</strain>
    </source>
</reference>
<dbReference type="InterPro" id="IPR002477">
    <property type="entry name" value="Peptidoglycan-bd-like"/>
</dbReference>
<feature type="domain" description="Peptidoglycan binding-like" evidence="2">
    <location>
        <begin position="75"/>
        <end position="131"/>
    </location>
</feature>
<accession>A0ABX1FM51</accession>
<evidence type="ECO:0000313" key="3">
    <source>
        <dbReference type="EMBL" id="NKE59892.1"/>
    </source>
</evidence>
<evidence type="ECO:0000259" key="2">
    <source>
        <dbReference type="Pfam" id="PF01471"/>
    </source>
</evidence>
<dbReference type="RefSeq" id="WP_167976553.1">
    <property type="nucleotide sequence ID" value="NZ_VSRL01000099.1"/>
</dbReference>
<feature type="signal peptide" evidence="1">
    <location>
        <begin position="1"/>
        <end position="32"/>
    </location>
</feature>
<dbReference type="Gene3D" id="1.10.101.10">
    <property type="entry name" value="PGBD-like superfamily/PGBD"/>
    <property type="match status" value="1"/>
</dbReference>
<protein>
    <submittedName>
        <fullName evidence="3">Peptidoglycan-binding protein</fullName>
    </submittedName>
</protein>
<dbReference type="EMBL" id="VSRL01000099">
    <property type="protein sequence ID" value="NKE59892.1"/>
    <property type="molecule type" value="Genomic_DNA"/>
</dbReference>
<name>A0ABX1FM51_9PSEU</name>
<feature type="chain" id="PRO_5045342597" evidence="1">
    <location>
        <begin position="33"/>
        <end position="150"/>
    </location>
</feature>
<dbReference type="Pfam" id="PF01471">
    <property type="entry name" value="PG_binding_1"/>
    <property type="match status" value="1"/>
</dbReference>
<dbReference type="SUPFAM" id="SSF47090">
    <property type="entry name" value="PGBD-like"/>
    <property type="match status" value="1"/>
</dbReference>
<sequence>MGKFKARLFGSAFSAAMLGAALATLTAAPANAAATCTSAVTIYSDGSHTVHAVVPGVSGGASWNPGECHLSEGSSGAGVKAMQRGLNSCYGAGITADGQFGPKTRAALIAVQKRIGVSADGIFGPNTRGAMNWMAFNDSGPMNCRYFKYA</sequence>
<organism evidence="3 4">
    <name type="scientific">Lentzea indica</name>
    <dbReference type="NCBI Taxonomy" id="2604800"/>
    <lineage>
        <taxon>Bacteria</taxon>
        <taxon>Bacillati</taxon>
        <taxon>Actinomycetota</taxon>
        <taxon>Actinomycetes</taxon>
        <taxon>Pseudonocardiales</taxon>
        <taxon>Pseudonocardiaceae</taxon>
        <taxon>Lentzea</taxon>
    </lineage>
</organism>
<gene>
    <name evidence="3" type="ORF">FXN61_25040</name>
</gene>
<dbReference type="Proteomes" id="UP001515943">
    <property type="component" value="Unassembled WGS sequence"/>
</dbReference>
<evidence type="ECO:0000256" key="1">
    <source>
        <dbReference type="SAM" id="SignalP"/>
    </source>
</evidence>
<dbReference type="InterPro" id="IPR036366">
    <property type="entry name" value="PGBDSf"/>
</dbReference>
<comment type="caution">
    <text evidence="3">The sequence shown here is derived from an EMBL/GenBank/DDBJ whole genome shotgun (WGS) entry which is preliminary data.</text>
</comment>
<keyword evidence="4" id="KW-1185">Reference proteome</keyword>
<proteinExistence type="predicted"/>
<keyword evidence="1" id="KW-0732">Signal</keyword>
<dbReference type="InterPro" id="IPR036365">
    <property type="entry name" value="PGBD-like_sf"/>
</dbReference>